<dbReference type="InterPro" id="IPR011701">
    <property type="entry name" value="MFS"/>
</dbReference>
<keyword evidence="2 5" id="KW-0812">Transmembrane</keyword>
<comment type="subcellular location">
    <subcellularLocation>
        <location evidence="1">Membrane</location>
        <topology evidence="1">Multi-pass membrane protein</topology>
    </subcellularLocation>
</comment>
<organism evidence="7 9">
    <name type="scientific">Pseudoalteromonas maricaloris</name>
    <dbReference type="NCBI Taxonomy" id="184924"/>
    <lineage>
        <taxon>Bacteria</taxon>
        <taxon>Pseudomonadati</taxon>
        <taxon>Pseudomonadota</taxon>
        <taxon>Gammaproteobacteria</taxon>
        <taxon>Alteromonadales</taxon>
        <taxon>Pseudoalteromonadaceae</taxon>
        <taxon>Pseudoalteromonas</taxon>
    </lineage>
</organism>
<reference evidence="8 10" key="2">
    <citation type="submission" date="2023-10" db="EMBL/GenBank/DDBJ databases">
        <title>To unveil natural product biosynthetic capacity in Pseudoalteromonas.</title>
        <authorList>
            <person name="Wang J."/>
        </authorList>
    </citation>
    <scope>NUCLEOTIDE SEQUENCE [LARGE SCALE GENOMIC DNA]</scope>
    <source>
        <strain evidence="8 10">DSM 15914</strain>
    </source>
</reference>
<dbReference type="InterPro" id="IPR053160">
    <property type="entry name" value="MFS_DHA3_Transporter"/>
</dbReference>
<keyword evidence="10" id="KW-1185">Reference proteome</keyword>
<dbReference type="InterPro" id="IPR005829">
    <property type="entry name" value="Sugar_transporter_CS"/>
</dbReference>
<evidence type="ECO:0000313" key="9">
    <source>
        <dbReference type="Proteomes" id="UP000646877"/>
    </source>
</evidence>
<keyword evidence="3 5" id="KW-1133">Transmembrane helix</keyword>
<feature type="transmembrane region" description="Helical" evidence="5">
    <location>
        <begin position="72"/>
        <end position="90"/>
    </location>
</feature>
<feature type="transmembrane region" description="Helical" evidence="5">
    <location>
        <begin position="138"/>
        <end position="159"/>
    </location>
</feature>
<dbReference type="Proteomes" id="UP000646877">
    <property type="component" value="Unassembled WGS sequence"/>
</dbReference>
<feature type="transmembrane region" description="Helical" evidence="5">
    <location>
        <begin position="12"/>
        <end position="33"/>
    </location>
</feature>
<feature type="domain" description="Major facilitator superfamily (MFS) profile" evidence="6">
    <location>
        <begin position="1"/>
        <end position="408"/>
    </location>
</feature>
<dbReference type="PANTHER" id="PTHR23530">
    <property type="entry name" value="TRANSPORT PROTEIN-RELATED"/>
    <property type="match status" value="1"/>
</dbReference>
<dbReference type="InterPro" id="IPR036259">
    <property type="entry name" value="MFS_trans_sf"/>
</dbReference>
<dbReference type="PANTHER" id="PTHR23530:SF1">
    <property type="entry name" value="PERMEASE, MAJOR FACILITATOR SUPERFAMILY-RELATED"/>
    <property type="match status" value="1"/>
</dbReference>
<feature type="transmembrane region" description="Helical" evidence="5">
    <location>
        <begin position="260"/>
        <end position="281"/>
    </location>
</feature>
<dbReference type="Pfam" id="PF07690">
    <property type="entry name" value="MFS_1"/>
    <property type="match status" value="1"/>
</dbReference>
<protein>
    <submittedName>
        <fullName evidence="7">MFS transporter</fullName>
    </submittedName>
</protein>
<reference evidence="7" key="1">
    <citation type="submission" date="2019-10" db="EMBL/GenBank/DDBJ databases">
        <authorList>
            <person name="Paulsen S."/>
        </authorList>
    </citation>
    <scope>NUCLEOTIDE SEQUENCE</scope>
    <source>
        <strain evidence="7">LMG 19692</strain>
    </source>
</reference>
<proteinExistence type="predicted"/>
<evidence type="ECO:0000256" key="2">
    <source>
        <dbReference type="ARBA" id="ARBA00022692"/>
    </source>
</evidence>
<evidence type="ECO:0000256" key="5">
    <source>
        <dbReference type="SAM" id="Phobius"/>
    </source>
</evidence>
<evidence type="ECO:0000256" key="1">
    <source>
        <dbReference type="ARBA" id="ARBA00004141"/>
    </source>
</evidence>
<feature type="transmembrane region" description="Helical" evidence="5">
    <location>
        <begin position="227"/>
        <end position="248"/>
    </location>
</feature>
<dbReference type="GO" id="GO:0016020">
    <property type="term" value="C:membrane"/>
    <property type="evidence" value="ECO:0007669"/>
    <property type="project" value="UniProtKB-SubCell"/>
</dbReference>
<dbReference type="Gene3D" id="1.20.1250.20">
    <property type="entry name" value="MFS general substrate transporter like domains"/>
    <property type="match status" value="1"/>
</dbReference>
<evidence type="ECO:0000256" key="3">
    <source>
        <dbReference type="ARBA" id="ARBA00022989"/>
    </source>
</evidence>
<dbReference type="PROSITE" id="PS50850">
    <property type="entry name" value="MFS"/>
    <property type="match status" value="1"/>
</dbReference>
<evidence type="ECO:0000313" key="7">
    <source>
        <dbReference type="EMBL" id="NLR24129.1"/>
    </source>
</evidence>
<dbReference type="EMBL" id="CP137578">
    <property type="protein sequence ID" value="WOX28473.1"/>
    <property type="molecule type" value="Genomic_DNA"/>
</dbReference>
<feature type="transmembrane region" description="Helical" evidence="5">
    <location>
        <begin position="386"/>
        <end position="405"/>
    </location>
</feature>
<evidence type="ECO:0000256" key="4">
    <source>
        <dbReference type="ARBA" id="ARBA00023136"/>
    </source>
</evidence>
<feature type="transmembrane region" description="Helical" evidence="5">
    <location>
        <begin position="171"/>
        <end position="193"/>
    </location>
</feature>
<dbReference type="GO" id="GO:0022857">
    <property type="term" value="F:transmembrane transporter activity"/>
    <property type="evidence" value="ECO:0007669"/>
    <property type="project" value="InterPro"/>
</dbReference>
<feature type="transmembrane region" description="Helical" evidence="5">
    <location>
        <begin position="96"/>
        <end position="118"/>
    </location>
</feature>
<keyword evidence="4 5" id="KW-0472">Membrane</keyword>
<dbReference type="PROSITE" id="PS00216">
    <property type="entry name" value="SUGAR_TRANSPORT_1"/>
    <property type="match status" value="1"/>
</dbReference>
<gene>
    <name evidence="7" type="ORF">F9Y85_23015</name>
    <name evidence="8" type="ORF">R5H13_17920</name>
</gene>
<dbReference type="SUPFAM" id="SSF103473">
    <property type="entry name" value="MFS general substrate transporter"/>
    <property type="match status" value="1"/>
</dbReference>
<name>A0A8I2HAU1_9GAMM</name>
<accession>A0A8I2HAU1</accession>
<dbReference type="RefSeq" id="WP_193522583.1">
    <property type="nucleotide sequence ID" value="NZ_CBCSDF010000026.1"/>
</dbReference>
<dbReference type="AlphaFoldDB" id="A0A8I2HAU1"/>
<evidence type="ECO:0000259" key="6">
    <source>
        <dbReference type="PROSITE" id="PS50850"/>
    </source>
</evidence>
<dbReference type="InterPro" id="IPR020846">
    <property type="entry name" value="MFS_dom"/>
</dbReference>
<evidence type="ECO:0000313" key="8">
    <source>
        <dbReference type="EMBL" id="WOX28473.1"/>
    </source>
</evidence>
<dbReference type="EMBL" id="WEIA01000024">
    <property type="protein sequence ID" value="NLR24129.1"/>
    <property type="molecule type" value="Genomic_DNA"/>
</dbReference>
<evidence type="ECO:0000313" key="10">
    <source>
        <dbReference type="Proteomes" id="UP001304419"/>
    </source>
</evidence>
<feature type="transmembrane region" description="Helical" evidence="5">
    <location>
        <begin position="39"/>
        <end position="60"/>
    </location>
</feature>
<sequence>MTRSQFATRYGIHLGLTMFASMLVLPIFTPYMLNLGLALQDVALAMVVMAITIVVFEVPSGIAADAIGRRKVFLASLVFAAVCNLLLLLSEDFWHVSLAMACWGLSQASLTGTLNAWFVETYQKLEGDEPLNKGFGKVYGIGYLIGASAALFAALFLAFATSPTQQLNHLYQALILISIAVLCVVFACTFVVVKESTRPQQEAVEKGLISQAKAMLATCKQSGMQRLLLVIVFAIPVASSIEKFWPALAERYSSAPVDSIAWIFPAMMAAGFVLNGVAAAISAPICSLFGQRLGYVMAFAHFAKLAFVLLLAWVTSLSLLIVALLCFYLCMGLAQPAQLQLQHQLSSDNVRASVESIMSLTTRFGGLLGSALTALLLGYVSLTISWIILGAISLVAIMLCCSSTINQPEAELVAAQS</sequence>
<dbReference type="Proteomes" id="UP001304419">
    <property type="component" value="Chromosome 1"/>
</dbReference>